<reference evidence="2" key="1">
    <citation type="submission" date="2020-07" db="EMBL/GenBank/DDBJ databases">
        <title>Genome sequence and genetic diversity analysis of an under-domesticated orphan crop, white fonio (Digitaria exilis).</title>
        <authorList>
            <person name="Bennetzen J.L."/>
            <person name="Chen S."/>
            <person name="Ma X."/>
            <person name="Wang X."/>
            <person name="Yssel A.E.J."/>
            <person name="Chaluvadi S.R."/>
            <person name="Johnson M."/>
            <person name="Gangashetty P."/>
            <person name="Hamidou F."/>
            <person name="Sanogo M.D."/>
            <person name="Zwaenepoel A."/>
            <person name="Wallace J."/>
            <person name="Van De Peer Y."/>
            <person name="Van Deynze A."/>
        </authorList>
    </citation>
    <scope>NUCLEOTIDE SEQUENCE</scope>
    <source>
        <tissue evidence="2">Leaves</tissue>
    </source>
</reference>
<name>A0A835B9U3_9POAL</name>
<dbReference type="AlphaFoldDB" id="A0A835B9U3"/>
<feature type="region of interest" description="Disordered" evidence="1">
    <location>
        <begin position="84"/>
        <end position="119"/>
    </location>
</feature>
<dbReference type="EMBL" id="JACEFO010002137">
    <property type="protein sequence ID" value="KAF8677947.1"/>
    <property type="molecule type" value="Genomic_DNA"/>
</dbReference>
<accession>A0A835B9U3</accession>
<comment type="caution">
    <text evidence="2">The sequence shown here is derived from an EMBL/GenBank/DDBJ whole genome shotgun (WGS) entry which is preliminary data.</text>
</comment>
<organism evidence="2 3">
    <name type="scientific">Digitaria exilis</name>
    <dbReference type="NCBI Taxonomy" id="1010633"/>
    <lineage>
        <taxon>Eukaryota</taxon>
        <taxon>Viridiplantae</taxon>
        <taxon>Streptophyta</taxon>
        <taxon>Embryophyta</taxon>
        <taxon>Tracheophyta</taxon>
        <taxon>Spermatophyta</taxon>
        <taxon>Magnoliopsida</taxon>
        <taxon>Liliopsida</taxon>
        <taxon>Poales</taxon>
        <taxon>Poaceae</taxon>
        <taxon>PACMAD clade</taxon>
        <taxon>Panicoideae</taxon>
        <taxon>Panicodae</taxon>
        <taxon>Paniceae</taxon>
        <taxon>Anthephorinae</taxon>
        <taxon>Digitaria</taxon>
    </lineage>
</organism>
<gene>
    <name evidence="2" type="ORF">HU200_046304</name>
</gene>
<evidence type="ECO:0000313" key="3">
    <source>
        <dbReference type="Proteomes" id="UP000636709"/>
    </source>
</evidence>
<evidence type="ECO:0000313" key="2">
    <source>
        <dbReference type="EMBL" id="KAF8677947.1"/>
    </source>
</evidence>
<protein>
    <submittedName>
        <fullName evidence="2">Uncharacterized protein</fullName>
    </submittedName>
</protein>
<dbReference type="OrthoDB" id="153872at2759"/>
<evidence type="ECO:0000256" key="1">
    <source>
        <dbReference type="SAM" id="MobiDB-lite"/>
    </source>
</evidence>
<proteinExistence type="predicted"/>
<sequence>MYQYQKSSWIDVADIHVASRPDALLASGGAFLPLAHQQQEETSMFRRAMSTGDLVLSREEEQPRVMAPPARKTLADSRPRVKGRFARGGSEDPEAEAVQAAGIPESEAPSVNNDVVTSSTSMPEWWPEIQEALATGVDLDNLCDEEMLTAYLGVSSISLYSPSASGQ</sequence>
<feature type="compositionally biased region" description="Low complexity" evidence="1">
    <location>
        <begin position="110"/>
        <end position="119"/>
    </location>
</feature>
<dbReference type="Proteomes" id="UP000636709">
    <property type="component" value="Unassembled WGS sequence"/>
</dbReference>
<keyword evidence="3" id="KW-1185">Reference proteome</keyword>